<accession>A0A4D6LE35</accession>
<sequence length="143" mass="15558">MVNSANGYWPLWFLVGEGESEIFPKTNKMESVLTMKAICVVLVRGKNMVAGCVIAWCCDAAVMVTVGPGSDAVASMEVAVWCVNESTVVVDFAVDLWCVSRDEDGDVETVMSASRRRKWMWLLVREDDGGVAMASAEMVVVLA</sequence>
<protein>
    <submittedName>
        <fullName evidence="1">Uncharacterized protein</fullName>
    </submittedName>
</protein>
<gene>
    <name evidence="1" type="ORF">DEO72_LG3g1057</name>
</gene>
<organism evidence="1 2">
    <name type="scientific">Vigna unguiculata</name>
    <name type="common">Cowpea</name>
    <dbReference type="NCBI Taxonomy" id="3917"/>
    <lineage>
        <taxon>Eukaryota</taxon>
        <taxon>Viridiplantae</taxon>
        <taxon>Streptophyta</taxon>
        <taxon>Embryophyta</taxon>
        <taxon>Tracheophyta</taxon>
        <taxon>Spermatophyta</taxon>
        <taxon>Magnoliopsida</taxon>
        <taxon>eudicotyledons</taxon>
        <taxon>Gunneridae</taxon>
        <taxon>Pentapetalae</taxon>
        <taxon>rosids</taxon>
        <taxon>fabids</taxon>
        <taxon>Fabales</taxon>
        <taxon>Fabaceae</taxon>
        <taxon>Papilionoideae</taxon>
        <taxon>50 kb inversion clade</taxon>
        <taxon>NPAAA clade</taxon>
        <taxon>indigoferoid/millettioid clade</taxon>
        <taxon>Phaseoleae</taxon>
        <taxon>Vigna</taxon>
    </lineage>
</organism>
<evidence type="ECO:0000313" key="1">
    <source>
        <dbReference type="EMBL" id="QCD86534.1"/>
    </source>
</evidence>
<evidence type="ECO:0000313" key="2">
    <source>
        <dbReference type="Proteomes" id="UP000501690"/>
    </source>
</evidence>
<dbReference type="AlphaFoldDB" id="A0A4D6LE35"/>
<name>A0A4D6LE35_VIGUN</name>
<proteinExistence type="predicted"/>
<dbReference type="EMBL" id="CP039347">
    <property type="protein sequence ID" value="QCD86534.1"/>
    <property type="molecule type" value="Genomic_DNA"/>
</dbReference>
<keyword evidence="2" id="KW-1185">Reference proteome</keyword>
<dbReference type="Proteomes" id="UP000501690">
    <property type="component" value="Linkage Group LG3"/>
</dbReference>
<reference evidence="1 2" key="1">
    <citation type="submission" date="2019-04" db="EMBL/GenBank/DDBJ databases">
        <title>An improved genome assembly and genetic linkage map for asparagus bean, Vigna unguiculata ssp. sesquipedialis.</title>
        <authorList>
            <person name="Xia Q."/>
            <person name="Zhang R."/>
            <person name="Dong Y."/>
        </authorList>
    </citation>
    <scope>NUCLEOTIDE SEQUENCE [LARGE SCALE GENOMIC DNA]</scope>
    <source>
        <tissue evidence="1">Leaf</tissue>
    </source>
</reference>